<evidence type="ECO:0000256" key="1">
    <source>
        <dbReference type="SAM" id="MobiDB-lite"/>
    </source>
</evidence>
<evidence type="ECO:0008006" key="4">
    <source>
        <dbReference type="Google" id="ProtNLM"/>
    </source>
</evidence>
<evidence type="ECO:0000313" key="3">
    <source>
        <dbReference type="Proteomes" id="UP000092993"/>
    </source>
</evidence>
<dbReference type="PANTHER" id="PTHR33050:SF7">
    <property type="entry name" value="RIBONUCLEASE H"/>
    <property type="match status" value="1"/>
</dbReference>
<dbReference type="PANTHER" id="PTHR33050">
    <property type="entry name" value="REVERSE TRANSCRIPTASE DOMAIN-CONTAINING PROTEIN"/>
    <property type="match status" value="1"/>
</dbReference>
<proteinExistence type="predicted"/>
<dbReference type="OMA" id="MNIDEWA"/>
<name>A0A1C7MB19_GRIFR</name>
<gene>
    <name evidence="2" type="ORF">A0H81_06082</name>
</gene>
<dbReference type="InterPro" id="IPR043502">
    <property type="entry name" value="DNA/RNA_pol_sf"/>
</dbReference>
<protein>
    <recommendedName>
        <fullName evidence="4">Reverse transcriptase domain-containing protein</fullName>
    </recommendedName>
</protein>
<sequence>MLLLSPCRSRPERSPACPPRRVGAFAVDEETTYPTSAALTPPSRGIQSQPFPPEPGVNMPSSPLTVAPSVSPLPLLPPANTVTTAKISMAAAFAVSQDTVPVPVADRTDPRFVTTPLNADKIESLLCDLNILDQWSHIVHGLRYGFDVGAGTSLPHSFTFQNHSSSELVRICLIVSPTLPLSSRMLTRCLSGSHLHRRLHCGGTRSGVLFPGIRARRVRSSYRFFRTSPLGLVPKPGSDKLRLVQDMSYPRNDPLVQSVNAGINSDDFPTAWGTFDEASRLILSLPPGCRAAVFDISSAYRITPVQPGQQHVLCVYWRGKVYIDRAVCFGLSSSAGVFGAIADMLVAIYKASGYGPMCKWVDDFFVICLPDQDWTEDRFIALTAQLGVPWSIPTTRPLATCQHYIGFNWNLACQSVALPQEKLEGVCSLLTAWRSPGAKFGMCDAAHLHGKLVHISSIFPLIRPFLQSASHFASHFQSHGLICIQLQPS</sequence>
<dbReference type="EMBL" id="LUGG01000006">
    <property type="protein sequence ID" value="OBZ73599.1"/>
    <property type="molecule type" value="Genomic_DNA"/>
</dbReference>
<dbReference type="STRING" id="5627.A0A1C7MB19"/>
<comment type="caution">
    <text evidence="2">The sequence shown here is derived from an EMBL/GenBank/DDBJ whole genome shotgun (WGS) entry which is preliminary data.</text>
</comment>
<reference evidence="2 3" key="1">
    <citation type="submission" date="2016-03" db="EMBL/GenBank/DDBJ databases">
        <title>Whole genome sequencing of Grifola frondosa 9006-11.</title>
        <authorList>
            <person name="Min B."/>
            <person name="Park H."/>
            <person name="Kim J.-G."/>
            <person name="Cho H."/>
            <person name="Oh Y.-L."/>
            <person name="Kong W.-S."/>
            <person name="Choi I.-G."/>
        </authorList>
    </citation>
    <scope>NUCLEOTIDE SEQUENCE [LARGE SCALE GENOMIC DNA]</scope>
    <source>
        <strain evidence="2 3">9006-11</strain>
    </source>
</reference>
<dbReference type="InterPro" id="IPR052055">
    <property type="entry name" value="Hepadnavirus_pol/RT"/>
</dbReference>
<evidence type="ECO:0000313" key="2">
    <source>
        <dbReference type="EMBL" id="OBZ73599.1"/>
    </source>
</evidence>
<accession>A0A1C7MB19</accession>
<dbReference type="OrthoDB" id="3248529at2759"/>
<organism evidence="2 3">
    <name type="scientific">Grifola frondosa</name>
    <name type="common">Maitake</name>
    <name type="synonym">Polyporus frondosus</name>
    <dbReference type="NCBI Taxonomy" id="5627"/>
    <lineage>
        <taxon>Eukaryota</taxon>
        <taxon>Fungi</taxon>
        <taxon>Dikarya</taxon>
        <taxon>Basidiomycota</taxon>
        <taxon>Agaricomycotina</taxon>
        <taxon>Agaricomycetes</taxon>
        <taxon>Polyporales</taxon>
        <taxon>Grifolaceae</taxon>
        <taxon>Grifola</taxon>
    </lineage>
</organism>
<dbReference type="SUPFAM" id="SSF56672">
    <property type="entry name" value="DNA/RNA polymerases"/>
    <property type="match status" value="1"/>
</dbReference>
<dbReference type="Proteomes" id="UP000092993">
    <property type="component" value="Unassembled WGS sequence"/>
</dbReference>
<dbReference type="AlphaFoldDB" id="A0A1C7MB19"/>
<keyword evidence="3" id="KW-1185">Reference proteome</keyword>
<feature type="region of interest" description="Disordered" evidence="1">
    <location>
        <begin position="1"/>
        <end position="58"/>
    </location>
</feature>